<feature type="region of interest" description="Disordered" evidence="1">
    <location>
        <begin position="39"/>
        <end position="70"/>
    </location>
</feature>
<sequence length="219" mass="25619">MDILKAEIARKRKLLEDSKIITKDKKFFKGSELKAKQEEEYNKKYGPKTEDTLEKNATNDTDSSRYDGSLHQTLPRKEVIRRLRERGEPITLFGESELDSFQRLRHCEIQQPETNKGFRNDFQEALEKVDQTYLDELLASQAQTSNSRVVKEEEKPPEKQITYDDIQMMAKDLGKGDRNLDMNVTLNLIQVNYDDIQLIANDLDKGDRNLYLYIRGFFS</sequence>
<dbReference type="EMBL" id="HBUF01574688">
    <property type="protein sequence ID" value="CAG6767872.1"/>
    <property type="molecule type" value="Transcribed_RNA"/>
</dbReference>
<dbReference type="SMART" id="SM00500">
    <property type="entry name" value="SFM"/>
    <property type="match status" value="1"/>
</dbReference>
<dbReference type="EMBL" id="HBUF01574686">
    <property type="protein sequence ID" value="CAG6767868.1"/>
    <property type="molecule type" value="Transcribed_RNA"/>
</dbReference>
<dbReference type="GO" id="GO:0071021">
    <property type="term" value="C:U2-type post-spliceosomal complex"/>
    <property type="evidence" value="ECO:0007669"/>
    <property type="project" value="TreeGrafter"/>
</dbReference>
<dbReference type="InterPro" id="IPR039979">
    <property type="entry name" value="PRPF18"/>
</dbReference>
<proteinExistence type="predicted"/>
<dbReference type="Gene3D" id="4.10.280.110">
    <property type="entry name" value="Pre-mRNA processing factor 4 domain"/>
    <property type="match status" value="1"/>
</dbReference>
<protein>
    <submittedName>
        <fullName evidence="3">Pre-mRNA-splicing factor 18</fullName>
    </submittedName>
</protein>
<dbReference type="EMBL" id="HBUF01574689">
    <property type="protein sequence ID" value="CAG6767874.1"/>
    <property type="molecule type" value="Transcribed_RNA"/>
</dbReference>
<accession>A0A8D9AKV9</accession>
<dbReference type="PANTHER" id="PTHR13007:SF19">
    <property type="entry name" value="PRE-MRNA-SPLICING FACTOR 18"/>
    <property type="match status" value="1"/>
</dbReference>
<dbReference type="InterPro" id="IPR036285">
    <property type="entry name" value="PRP4-like_sf"/>
</dbReference>
<evidence type="ECO:0000256" key="1">
    <source>
        <dbReference type="SAM" id="MobiDB-lite"/>
    </source>
</evidence>
<dbReference type="AlphaFoldDB" id="A0A8D9AKV9"/>
<organism evidence="3">
    <name type="scientific">Cacopsylla melanoneura</name>
    <dbReference type="NCBI Taxonomy" id="428564"/>
    <lineage>
        <taxon>Eukaryota</taxon>
        <taxon>Metazoa</taxon>
        <taxon>Ecdysozoa</taxon>
        <taxon>Arthropoda</taxon>
        <taxon>Hexapoda</taxon>
        <taxon>Insecta</taxon>
        <taxon>Pterygota</taxon>
        <taxon>Neoptera</taxon>
        <taxon>Paraneoptera</taxon>
        <taxon>Hemiptera</taxon>
        <taxon>Sternorrhyncha</taxon>
        <taxon>Psylloidea</taxon>
        <taxon>Psyllidae</taxon>
        <taxon>Psyllinae</taxon>
        <taxon>Cacopsylla</taxon>
    </lineage>
</organism>
<dbReference type="EMBL" id="HBUF01574685">
    <property type="protein sequence ID" value="CAG6767866.1"/>
    <property type="molecule type" value="Transcribed_RNA"/>
</dbReference>
<evidence type="ECO:0000313" key="3">
    <source>
        <dbReference type="EMBL" id="CAG6767870.1"/>
    </source>
</evidence>
<dbReference type="FunFam" id="4.10.280.110:FF:000001">
    <property type="entry name" value="pre-mRNA-splicing factor 18 isoform X2"/>
    <property type="match status" value="1"/>
</dbReference>
<dbReference type="Pfam" id="PF08799">
    <property type="entry name" value="PRP4"/>
    <property type="match status" value="1"/>
</dbReference>
<dbReference type="PANTHER" id="PTHR13007">
    <property type="entry name" value="PRE-MRNA SPLICING FACTOR-RELATED"/>
    <property type="match status" value="1"/>
</dbReference>
<dbReference type="GO" id="GO:0000350">
    <property type="term" value="P:generation of catalytic spliceosome for second transesterification step"/>
    <property type="evidence" value="ECO:0007669"/>
    <property type="project" value="TreeGrafter"/>
</dbReference>
<dbReference type="EMBL" id="HBUF01574687">
    <property type="protein sequence ID" value="CAG6767870.1"/>
    <property type="molecule type" value="Transcribed_RNA"/>
</dbReference>
<dbReference type="SUPFAM" id="SSF158230">
    <property type="entry name" value="PRP4-like"/>
    <property type="match status" value="1"/>
</dbReference>
<reference evidence="3" key="1">
    <citation type="submission" date="2021-05" db="EMBL/GenBank/DDBJ databases">
        <authorList>
            <person name="Alioto T."/>
            <person name="Alioto T."/>
            <person name="Gomez Garrido J."/>
        </authorList>
    </citation>
    <scope>NUCLEOTIDE SEQUENCE</scope>
</reference>
<feature type="compositionally biased region" description="Basic and acidic residues" evidence="1">
    <location>
        <begin position="39"/>
        <end position="54"/>
    </location>
</feature>
<feature type="domain" description="Pre-mRNA processing factor 4 (PRP4)-like" evidence="2">
    <location>
        <begin position="74"/>
        <end position="124"/>
    </location>
</feature>
<dbReference type="GO" id="GO:0046540">
    <property type="term" value="C:U4/U6 x U5 tri-snRNP complex"/>
    <property type="evidence" value="ECO:0007669"/>
    <property type="project" value="TreeGrafter"/>
</dbReference>
<name>A0A8D9AKV9_9HEMI</name>
<dbReference type="GO" id="GO:0005682">
    <property type="term" value="C:U5 snRNP"/>
    <property type="evidence" value="ECO:0007669"/>
    <property type="project" value="TreeGrafter"/>
</dbReference>
<evidence type="ECO:0000259" key="2">
    <source>
        <dbReference type="SMART" id="SM00500"/>
    </source>
</evidence>
<dbReference type="InterPro" id="IPR014906">
    <property type="entry name" value="PRP4-like"/>
</dbReference>